<sequence length="148" mass="15722">MKFLDSLALSLLPGTAMSLAVYDLRSDRQHGSLEARNPYQVEVNIFNAKSCGGNQVATRNHDERSCNAGTTADGYSMNSARVKGDGTAKGSGCMTVFQSTDCKQTDSESAQVFVLQADDCIDFAWSAECVVVSSLEDGGTCTLRGVSC</sequence>
<accession>A0ACB9YJY2</accession>
<comment type="caution">
    <text evidence="1">The sequence shown here is derived from an EMBL/GenBank/DDBJ whole genome shotgun (WGS) entry which is preliminary data.</text>
</comment>
<reference evidence="1 2" key="1">
    <citation type="journal article" date="2022" name="New Phytol.">
        <title>Ecological generalism drives hyperdiversity of secondary metabolite gene clusters in xylarialean endophytes.</title>
        <authorList>
            <person name="Franco M.E.E."/>
            <person name="Wisecaver J.H."/>
            <person name="Arnold A.E."/>
            <person name="Ju Y.M."/>
            <person name="Slot J.C."/>
            <person name="Ahrendt S."/>
            <person name="Moore L.P."/>
            <person name="Eastman K.E."/>
            <person name="Scott K."/>
            <person name="Konkel Z."/>
            <person name="Mondo S.J."/>
            <person name="Kuo A."/>
            <person name="Hayes R.D."/>
            <person name="Haridas S."/>
            <person name="Andreopoulos B."/>
            <person name="Riley R."/>
            <person name="LaButti K."/>
            <person name="Pangilinan J."/>
            <person name="Lipzen A."/>
            <person name="Amirebrahimi M."/>
            <person name="Yan J."/>
            <person name="Adam C."/>
            <person name="Keymanesh K."/>
            <person name="Ng V."/>
            <person name="Louie K."/>
            <person name="Northen T."/>
            <person name="Drula E."/>
            <person name="Henrissat B."/>
            <person name="Hsieh H.M."/>
            <person name="Youens-Clark K."/>
            <person name="Lutzoni F."/>
            <person name="Miadlikowska J."/>
            <person name="Eastwood D.C."/>
            <person name="Hamelin R.C."/>
            <person name="Grigoriev I.V."/>
            <person name="U'Ren J.M."/>
        </authorList>
    </citation>
    <scope>NUCLEOTIDE SEQUENCE [LARGE SCALE GENOMIC DNA]</scope>
    <source>
        <strain evidence="1 2">CBS 119005</strain>
    </source>
</reference>
<dbReference type="Proteomes" id="UP001497700">
    <property type="component" value="Unassembled WGS sequence"/>
</dbReference>
<name>A0ACB9YJY2_9PEZI</name>
<organism evidence="1 2">
    <name type="scientific">Hypoxylon rubiginosum</name>
    <dbReference type="NCBI Taxonomy" id="110542"/>
    <lineage>
        <taxon>Eukaryota</taxon>
        <taxon>Fungi</taxon>
        <taxon>Dikarya</taxon>
        <taxon>Ascomycota</taxon>
        <taxon>Pezizomycotina</taxon>
        <taxon>Sordariomycetes</taxon>
        <taxon>Xylariomycetidae</taxon>
        <taxon>Xylariales</taxon>
        <taxon>Hypoxylaceae</taxon>
        <taxon>Hypoxylon</taxon>
    </lineage>
</organism>
<proteinExistence type="predicted"/>
<dbReference type="EMBL" id="MU393631">
    <property type="protein sequence ID" value="KAI4859487.1"/>
    <property type="molecule type" value="Genomic_DNA"/>
</dbReference>
<gene>
    <name evidence="1" type="ORF">F4820DRAFT_165370</name>
</gene>
<evidence type="ECO:0000313" key="2">
    <source>
        <dbReference type="Proteomes" id="UP001497700"/>
    </source>
</evidence>
<protein>
    <submittedName>
        <fullName evidence="1">Uncharacterized protein</fullName>
    </submittedName>
</protein>
<keyword evidence="2" id="KW-1185">Reference proteome</keyword>
<evidence type="ECO:0000313" key="1">
    <source>
        <dbReference type="EMBL" id="KAI4859487.1"/>
    </source>
</evidence>